<dbReference type="GO" id="GO:0005634">
    <property type="term" value="C:nucleus"/>
    <property type="evidence" value="ECO:0007669"/>
    <property type="project" value="UniProtKB-SubCell"/>
</dbReference>
<dbReference type="PANTHER" id="PTHR31072">
    <property type="entry name" value="TRANSCRIPTION FACTOR TCP4-RELATED"/>
    <property type="match status" value="1"/>
</dbReference>
<dbReference type="Proteomes" id="UP001642360">
    <property type="component" value="Unassembled WGS sequence"/>
</dbReference>
<dbReference type="PANTHER" id="PTHR31072:SF224">
    <property type="entry name" value="TRANSCRIPTION FACTOR TCP1"/>
    <property type="match status" value="1"/>
</dbReference>
<keyword evidence="4" id="KW-0804">Transcription</keyword>
<feature type="non-terminal residue" evidence="7">
    <location>
        <position position="1"/>
    </location>
</feature>
<dbReference type="EMBL" id="CAUOFW020001474">
    <property type="protein sequence ID" value="CAK9145327.1"/>
    <property type="molecule type" value="Genomic_DNA"/>
</dbReference>
<evidence type="ECO:0000256" key="5">
    <source>
        <dbReference type="ARBA" id="ARBA00023242"/>
    </source>
</evidence>
<dbReference type="Pfam" id="PF03634">
    <property type="entry name" value="TCP"/>
    <property type="match status" value="1"/>
</dbReference>
<evidence type="ECO:0000313" key="8">
    <source>
        <dbReference type="Proteomes" id="UP001642360"/>
    </source>
</evidence>
<feature type="domain" description="TCP" evidence="6">
    <location>
        <begin position="1"/>
        <end position="46"/>
    </location>
</feature>
<dbReference type="AlphaFoldDB" id="A0ABC8RKI2"/>
<gene>
    <name evidence="7" type="ORF">ILEXP_LOCUS13131</name>
</gene>
<evidence type="ECO:0000256" key="4">
    <source>
        <dbReference type="ARBA" id="ARBA00023163"/>
    </source>
</evidence>
<evidence type="ECO:0000256" key="3">
    <source>
        <dbReference type="ARBA" id="ARBA00023125"/>
    </source>
</evidence>
<dbReference type="InterPro" id="IPR005333">
    <property type="entry name" value="Transcription_factor_TCP"/>
</dbReference>
<dbReference type="InterPro" id="IPR017887">
    <property type="entry name" value="TF_TCP_subgr"/>
</dbReference>
<keyword evidence="3" id="KW-0238">DNA-binding</keyword>
<evidence type="ECO:0000259" key="6">
    <source>
        <dbReference type="PROSITE" id="PS51369"/>
    </source>
</evidence>
<dbReference type="PROSITE" id="PS51369">
    <property type="entry name" value="TCP"/>
    <property type="match status" value="1"/>
</dbReference>
<comment type="caution">
    <text evidence="7">The sequence shown here is derived from an EMBL/GenBank/DDBJ whole genome shotgun (WGS) entry which is preliminary data.</text>
</comment>
<reference evidence="7 8" key="1">
    <citation type="submission" date="2024-02" db="EMBL/GenBank/DDBJ databases">
        <authorList>
            <person name="Vignale AGUSTIN F."/>
            <person name="Sosa J E."/>
            <person name="Modenutti C."/>
        </authorList>
    </citation>
    <scope>NUCLEOTIDE SEQUENCE [LARGE SCALE GENOMIC DNA]</scope>
</reference>
<keyword evidence="5" id="KW-0539">Nucleus</keyword>
<proteinExistence type="predicted"/>
<protein>
    <recommendedName>
        <fullName evidence="6">TCP domain-containing protein</fullName>
    </recommendedName>
</protein>
<evidence type="ECO:0000313" key="7">
    <source>
        <dbReference type="EMBL" id="CAK9145327.1"/>
    </source>
</evidence>
<dbReference type="GO" id="GO:0003677">
    <property type="term" value="F:DNA binding"/>
    <property type="evidence" value="ECO:0007669"/>
    <property type="project" value="UniProtKB-KW"/>
</dbReference>
<evidence type="ECO:0000256" key="2">
    <source>
        <dbReference type="ARBA" id="ARBA00023015"/>
    </source>
</evidence>
<keyword evidence="8" id="KW-1185">Reference proteome</keyword>
<organism evidence="7 8">
    <name type="scientific">Ilex paraguariensis</name>
    <name type="common">yerba mate</name>
    <dbReference type="NCBI Taxonomy" id="185542"/>
    <lineage>
        <taxon>Eukaryota</taxon>
        <taxon>Viridiplantae</taxon>
        <taxon>Streptophyta</taxon>
        <taxon>Embryophyta</taxon>
        <taxon>Tracheophyta</taxon>
        <taxon>Spermatophyta</taxon>
        <taxon>Magnoliopsida</taxon>
        <taxon>eudicotyledons</taxon>
        <taxon>Gunneridae</taxon>
        <taxon>Pentapetalae</taxon>
        <taxon>asterids</taxon>
        <taxon>campanulids</taxon>
        <taxon>Aquifoliales</taxon>
        <taxon>Aquifoliaceae</taxon>
        <taxon>Ilex</taxon>
    </lineage>
</organism>
<accession>A0ABC8RKI2</accession>
<comment type="subcellular location">
    <subcellularLocation>
        <location evidence="1">Nucleus</location>
    </subcellularLocation>
</comment>
<name>A0ABC8RKI2_9AQUA</name>
<evidence type="ECO:0000256" key="1">
    <source>
        <dbReference type="ARBA" id="ARBA00004123"/>
    </source>
</evidence>
<keyword evidence="2" id="KW-0805">Transcription regulation</keyword>
<sequence length="91" mass="10253">VRDRRVRLSIKIAHKFFDLQHMLGCDKASNTLDWLLNKLNTAIKEPMEMKQLHSCSGVLAKSFTSTSECDVASRTIEAAKNGDSHEQVHGR</sequence>